<dbReference type="GeneID" id="93346498"/>
<reference evidence="1 2" key="1">
    <citation type="submission" date="2018-06" db="EMBL/GenBank/DDBJ databases">
        <authorList>
            <consortium name="Pathogen Informatics"/>
            <person name="Doyle S."/>
        </authorList>
    </citation>
    <scope>NUCLEOTIDE SEQUENCE [LARGE SCALE GENOMIC DNA]</scope>
    <source>
        <strain evidence="1 2">NCTC10343</strain>
    </source>
</reference>
<evidence type="ECO:0000313" key="2">
    <source>
        <dbReference type="Proteomes" id="UP000254400"/>
    </source>
</evidence>
<evidence type="ECO:0000313" key="1">
    <source>
        <dbReference type="EMBL" id="SUA70273.1"/>
    </source>
</evidence>
<name>A0A378Y0N2_PAEPO</name>
<dbReference type="AlphaFoldDB" id="A0A378Y0N2"/>
<dbReference type="RefSeq" id="WP_019687665.1">
    <property type="nucleotide sequence ID" value="NZ_CP036496.1"/>
</dbReference>
<dbReference type="Proteomes" id="UP000254400">
    <property type="component" value="Unassembled WGS sequence"/>
</dbReference>
<gene>
    <name evidence="1" type="ORF">NCTC10343_03144</name>
</gene>
<accession>A0A378Y0N2</accession>
<proteinExistence type="predicted"/>
<protein>
    <submittedName>
        <fullName evidence="1">Uncharacterized protein</fullName>
    </submittedName>
</protein>
<organism evidence="1 2">
    <name type="scientific">Paenibacillus polymyxa</name>
    <name type="common">Bacillus polymyxa</name>
    <dbReference type="NCBI Taxonomy" id="1406"/>
    <lineage>
        <taxon>Bacteria</taxon>
        <taxon>Bacillati</taxon>
        <taxon>Bacillota</taxon>
        <taxon>Bacilli</taxon>
        <taxon>Bacillales</taxon>
        <taxon>Paenibacillaceae</taxon>
        <taxon>Paenibacillus</taxon>
    </lineage>
</organism>
<sequence length="256" mass="29729">MNMELENKYINEAKLAAKQAGGYLTVELFDFYRNKEKTTTWDTYNRKAKTNFKDFLKKAGIPTKEEYLLEKNRIKAISNFKLLNVLNGYVDKVDYEAGNFEPAWEYISDHFGIEKICKAAEVNLKNKYTSIESMIVDLKNSIKKIGYIPTKVEYDSLKLKPSSSAMNNKGLSWTEAMKKAEFSPKKVGEKVCEYERCYSQFLFIEGKKFCITCENKIKNEILNKIELMNTKDLKDVTKVLVLEGNNHNLLDKLRKK</sequence>
<dbReference type="EMBL" id="UGSC01000001">
    <property type="protein sequence ID" value="SUA70273.1"/>
    <property type="molecule type" value="Genomic_DNA"/>
</dbReference>